<dbReference type="CDD" id="cd19081">
    <property type="entry name" value="AKR_AKR9C1"/>
    <property type="match status" value="1"/>
</dbReference>
<dbReference type="SUPFAM" id="SSF51430">
    <property type="entry name" value="NAD(P)-linked oxidoreductase"/>
    <property type="match status" value="1"/>
</dbReference>
<dbReference type="Proteomes" id="UP000609531">
    <property type="component" value="Unassembled WGS sequence"/>
</dbReference>
<dbReference type="Pfam" id="PF00248">
    <property type="entry name" value="Aldo_ket_red"/>
    <property type="match status" value="1"/>
</dbReference>
<dbReference type="InterPro" id="IPR023210">
    <property type="entry name" value="NADP_OxRdtase_dom"/>
</dbReference>
<evidence type="ECO:0000313" key="3">
    <source>
        <dbReference type="EMBL" id="MBJ3776900.1"/>
    </source>
</evidence>
<dbReference type="EMBL" id="JAEKJA010000011">
    <property type="protein sequence ID" value="MBJ3776900.1"/>
    <property type="molecule type" value="Genomic_DNA"/>
</dbReference>
<keyword evidence="4" id="KW-1185">Reference proteome</keyword>
<evidence type="ECO:0000313" key="4">
    <source>
        <dbReference type="Proteomes" id="UP000609531"/>
    </source>
</evidence>
<feature type="domain" description="NADP-dependent oxidoreductase" evidence="2">
    <location>
        <begin position="15"/>
        <end position="315"/>
    </location>
</feature>
<dbReference type="GO" id="GO:0016491">
    <property type="term" value="F:oxidoreductase activity"/>
    <property type="evidence" value="ECO:0007669"/>
    <property type="project" value="UniProtKB-KW"/>
</dbReference>
<organism evidence="3 4">
    <name type="scientific">Acuticoccus mangrovi</name>
    <dbReference type="NCBI Taxonomy" id="2796142"/>
    <lineage>
        <taxon>Bacteria</taxon>
        <taxon>Pseudomonadati</taxon>
        <taxon>Pseudomonadota</taxon>
        <taxon>Alphaproteobacteria</taxon>
        <taxon>Hyphomicrobiales</taxon>
        <taxon>Amorphaceae</taxon>
        <taxon>Acuticoccus</taxon>
    </lineage>
</organism>
<dbReference type="RefSeq" id="WP_198882794.1">
    <property type="nucleotide sequence ID" value="NZ_JAEKJA010000011.1"/>
</dbReference>
<gene>
    <name evidence="3" type="ORF">JCR33_14435</name>
</gene>
<dbReference type="InterPro" id="IPR036812">
    <property type="entry name" value="NAD(P)_OxRdtase_dom_sf"/>
</dbReference>
<dbReference type="InterPro" id="IPR050523">
    <property type="entry name" value="AKR_Detox_Biosynth"/>
</dbReference>
<evidence type="ECO:0000256" key="1">
    <source>
        <dbReference type="ARBA" id="ARBA00023002"/>
    </source>
</evidence>
<proteinExistence type="predicted"/>
<comment type="caution">
    <text evidence="3">The sequence shown here is derived from an EMBL/GenBank/DDBJ whole genome shotgun (WGS) entry which is preliminary data.</text>
</comment>
<protein>
    <submittedName>
        <fullName evidence="3">Aldo/keto reductase</fullName>
    </submittedName>
</protein>
<sequence length="317" mass="34131">METRTLGTTGFAIAPIVFGGNVLGWTADEAESFRVLDAFVDHGFNAIDTADVYSAWAEGHKGGESETVLGKWFAARPGMRDRVKLFTKVGSDMGGPGEKGLSEGWILKAVDNSLARLKVEFIDLYFSHWPDPDTSHAETLGAYDKLLKAGKIRAIGASNYDADLLAAALATAEAEGLPAYQVVQPEYNLYDRATFEGPLRQLCIEKNIGVVTYFSLASGFLSGKYRSEADLKGRQRARMVEKYLTERGMRLLDVLEDVASAHGAKPAEVALAWLIAQEGVTAPIASATSVSQVESFAKAASLTLSGEDLERLTAAGR</sequence>
<dbReference type="AlphaFoldDB" id="A0A934IQM5"/>
<name>A0A934IQM5_9HYPH</name>
<dbReference type="GO" id="GO:0005829">
    <property type="term" value="C:cytosol"/>
    <property type="evidence" value="ECO:0007669"/>
    <property type="project" value="TreeGrafter"/>
</dbReference>
<dbReference type="PANTHER" id="PTHR43364:SF6">
    <property type="entry name" value="OXIDOREDUCTASE-RELATED"/>
    <property type="match status" value="1"/>
</dbReference>
<keyword evidence="1" id="KW-0560">Oxidoreductase</keyword>
<dbReference type="Gene3D" id="3.20.20.100">
    <property type="entry name" value="NADP-dependent oxidoreductase domain"/>
    <property type="match status" value="1"/>
</dbReference>
<evidence type="ECO:0000259" key="2">
    <source>
        <dbReference type="Pfam" id="PF00248"/>
    </source>
</evidence>
<accession>A0A934IQM5</accession>
<dbReference type="FunFam" id="3.20.20.100:FF:000004">
    <property type="entry name" value="Oxidoreductase, aldo/keto reductase"/>
    <property type="match status" value="1"/>
</dbReference>
<reference evidence="3" key="1">
    <citation type="submission" date="2020-12" db="EMBL/GenBank/DDBJ databases">
        <title>Bacterial taxonomy.</title>
        <authorList>
            <person name="Pan X."/>
        </authorList>
    </citation>
    <scope>NUCLEOTIDE SEQUENCE</scope>
    <source>
        <strain evidence="3">B2012</strain>
    </source>
</reference>
<dbReference type="PANTHER" id="PTHR43364">
    <property type="entry name" value="NADH-SPECIFIC METHYLGLYOXAL REDUCTASE-RELATED"/>
    <property type="match status" value="1"/>
</dbReference>